<dbReference type="Gene3D" id="3.30.700.10">
    <property type="entry name" value="Glycoprotein, Type 4 Pilin"/>
    <property type="match status" value="1"/>
</dbReference>
<dbReference type="PANTHER" id="PTHR30093:SF44">
    <property type="entry name" value="TYPE II SECRETION SYSTEM CORE PROTEIN G"/>
    <property type="match status" value="1"/>
</dbReference>
<dbReference type="EMBL" id="CP045699">
    <property type="protein sequence ID" value="QGA65839.1"/>
    <property type="molecule type" value="Genomic_DNA"/>
</dbReference>
<proteinExistence type="inferred from homology"/>
<name>A0A5Q0TK17_9VIBR</name>
<evidence type="ECO:0000259" key="15">
    <source>
        <dbReference type="Pfam" id="PF08334"/>
    </source>
</evidence>
<gene>
    <name evidence="16" type="primary">gspG</name>
    <name evidence="16" type="ORF">GFB47_10825</name>
</gene>
<evidence type="ECO:0000256" key="12">
    <source>
        <dbReference type="ARBA" id="ARBA00078005"/>
    </source>
</evidence>
<comment type="similarity">
    <text evidence="2">Belongs to the GSP G family.</text>
</comment>
<dbReference type="InterPro" id="IPR045584">
    <property type="entry name" value="Pilin-like"/>
</dbReference>
<keyword evidence="6" id="KW-0488">Methylation</keyword>
<evidence type="ECO:0000313" key="16">
    <source>
        <dbReference type="EMBL" id="QGA65839.1"/>
    </source>
</evidence>
<dbReference type="GO" id="GO:0005886">
    <property type="term" value="C:plasma membrane"/>
    <property type="evidence" value="ECO:0007669"/>
    <property type="project" value="UniProtKB-SubCell"/>
</dbReference>
<dbReference type="InterPro" id="IPR013545">
    <property type="entry name" value="T2SS_protein-GspG_C"/>
</dbReference>
<dbReference type="Pfam" id="PF08334">
    <property type="entry name" value="T2SSG"/>
    <property type="match status" value="1"/>
</dbReference>
<dbReference type="GO" id="GO:0015627">
    <property type="term" value="C:type II protein secretion system complex"/>
    <property type="evidence" value="ECO:0007669"/>
    <property type="project" value="InterPro"/>
</dbReference>
<keyword evidence="4" id="KW-0813">Transport</keyword>
<keyword evidence="5" id="KW-1003">Cell membrane</keyword>
<dbReference type="Proteomes" id="UP000348942">
    <property type="component" value="Chromosome 1"/>
</dbReference>
<dbReference type="SUPFAM" id="SSF54523">
    <property type="entry name" value="Pili subunits"/>
    <property type="match status" value="1"/>
</dbReference>
<evidence type="ECO:0000313" key="17">
    <source>
        <dbReference type="Proteomes" id="UP000348942"/>
    </source>
</evidence>
<evidence type="ECO:0000256" key="11">
    <source>
        <dbReference type="ARBA" id="ARBA00023136"/>
    </source>
</evidence>
<protein>
    <recommendedName>
        <fullName evidence="3">Type II secretion system core protein G</fullName>
    </recommendedName>
    <alternativeName>
        <fullName evidence="12">General secretion pathway protein G</fullName>
    </alternativeName>
</protein>
<feature type="domain" description="Type II secretion system protein GspG C-terminal" evidence="15">
    <location>
        <begin position="39"/>
        <end position="149"/>
    </location>
</feature>
<dbReference type="InterPro" id="IPR012902">
    <property type="entry name" value="N_methyl_site"/>
</dbReference>
<evidence type="ECO:0000256" key="14">
    <source>
        <dbReference type="SAM" id="Phobius"/>
    </source>
</evidence>
<dbReference type="FunFam" id="3.30.700.10:FF:000001">
    <property type="entry name" value="General secretion pathway protein G"/>
    <property type="match status" value="1"/>
</dbReference>
<evidence type="ECO:0000256" key="10">
    <source>
        <dbReference type="ARBA" id="ARBA00022989"/>
    </source>
</evidence>
<sequence>MTFKSTNSPVTAKQKGFTLLEVMVVVVILGILASFVVPNLLGNKEKADQQKAVTDIVALENALDMYKLDNSVYPTTDQGLEALVSKPTGTPEPRNYRNDGYIKRLPKDPWGGDYQYLSPGDKGNIDIFTLGSDGQEGGDDGSKKDIGNWNIQDFQ</sequence>
<evidence type="ECO:0000256" key="2">
    <source>
        <dbReference type="ARBA" id="ARBA00009984"/>
    </source>
</evidence>
<evidence type="ECO:0000256" key="7">
    <source>
        <dbReference type="ARBA" id="ARBA00022519"/>
    </source>
</evidence>
<comment type="subcellular location">
    <subcellularLocation>
        <location evidence="1">Cell inner membrane</location>
        <topology evidence="1">Single-pass membrane protein</topology>
    </subcellularLocation>
</comment>
<evidence type="ECO:0000256" key="4">
    <source>
        <dbReference type="ARBA" id="ARBA00022448"/>
    </source>
</evidence>
<dbReference type="AlphaFoldDB" id="A0A5Q0TK17"/>
<keyword evidence="8 14" id="KW-0812">Transmembrane</keyword>
<reference evidence="16 17" key="1">
    <citation type="submission" date="2019-10" db="EMBL/GenBank/DDBJ databases">
        <title>Vibrio sp. nov., isolated from Coralline algae surface.</title>
        <authorList>
            <person name="Geng Y."/>
            <person name="Zhang X."/>
        </authorList>
    </citation>
    <scope>NUCLEOTIDE SEQUENCE [LARGE SCALE GENOMIC DNA]</scope>
    <source>
        <strain evidence="16 17">SM1977</strain>
    </source>
</reference>
<evidence type="ECO:0000256" key="3">
    <source>
        <dbReference type="ARBA" id="ARBA00020042"/>
    </source>
</evidence>
<evidence type="ECO:0000256" key="5">
    <source>
        <dbReference type="ARBA" id="ARBA00022475"/>
    </source>
</evidence>
<dbReference type="GO" id="GO:0015628">
    <property type="term" value="P:protein secretion by the type II secretion system"/>
    <property type="evidence" value="ECO:0007669"/>
    <property type="project" value="InterPro"/>
</dbReference>
<dbReference type="PROSITE" id="PS00409">
    <property type="entry name" value="PROKAR_NTER_METHYL"/>
    <property type="match status" value="1"/>
</dbReference>
<feature type="region of interest" description="Disordered" evidence="13">
    <location>
        <begin position="129"/>
        <end position="155"/>
    </location>
</feature>
<keyword evidence="10 14" id="KW-1133">Transmembrane helix</keyword>
<evidence type="ECO:0000256" key="8">
    <source>
        <dbReference type="ARBA" id="ARBA00022692"/>
    </source>
</evidence>
<organism evidence="16 17">
    <name type="scientific">Vibrio algicola</name>
    <dbReference type="NCBI Taxonomy" id="2662262"/>
    <lineage>
        <taxon>Bacteria</taxon>
        <taxon>Pseudomonadati</taxon>
        <taxon>Pseudomonadota</taxon>
        <taxon>Gammaproteobacteria</taxon>
        <taxon>Vibrionales</taxon>
        <taxon>Vibrionaceae</taxon>
        <taxon>Vibrio</taxon>
    </lineage>
</organism>
<accession>A0A5Q0TK17</accession>
<keyword evidence="11 14" id="KW-0472">Membrane</keyword>
<dbReference type="InterPro" id="IPR010054">
    <property type="entry name" value="Type2_sec_GspG"/>
</dbReference>
<keyword evidence="9" id="KW-0653">Protein transport</keyword>
<evidence type="ECO:0000256" key="13">
    <source>
        <dbReference type="SAM" id="MobiDB-lite"/>
    </source>
</evidence>
<evidence type="ECO:0000256" key="1">
    <source>
        <dbReference type="ARBA" id="ARBA00004377"/>
    </source>
</evidence>
<evidence type="ECO:0000256" key="6">
    <source>
        <dbReference type="ARBA" id="ARBA00022481"/>
    </source>
</evidence>
<dbReference type="InterPro" id="IPR000983">
    <property type="entry name" value="Bac_GSPG_pilin"/>
</dbReference>
<keyword evidence="7" id="KW-0997">Cell inner membrane</keyword>
<evidence type="ECO:0000256" key="9">
    <source>
        <dbReference type="ARBA" id="ARBA00022927"/>
    </source>
</evidence>
<dbReference type="Pfam" id="PF07963">
    <property type="entry name" value="N_methyl"/>
    <property type="match status" value="1"/>
</dbReference>
<dbReference type="PANTHER" id="PTHR30093">
    <property type="entry name" value="GENERAL SECRETION PATHWAY PROTEIN G"/>
    <property type="match status" value="1"/>
</dbReference>
<keyword evidence="17" id="KW-1185">Reference proteome</keyword>
<dbReference type="NCBIfam" id="TIGR01710">
    <property type="entry name" value="typeII_sec_gspG"/>
    <property type="match status" value="1"/>
</dbReference>
<dbReference type="RefSeq" id="WP_153447977.1">
    <property type="nucleotide sequence ID" value="NZ_CP045699.1"/>
</dbReference>
<dbReference type="NCBIfam" id="TIGR02532">
    <property type="entry name" value="IV_pilin_GFxxxE"/>
    <property type="match status" value="1"/>
</dbReference>
<feature type="transmembrane region" description="Helical" evidence="14">
    <location>
        <begin position="20"/>
        <end position="41"/>
    </location>
</feature>
<dbReference type="PRINTS" id="PR00813">
    <property type="entry name" value="BCTERIALGSPG"/>
</dbReference>